<dbReference type="RefSeq" id="WP_185799106.1">
    <property type="nucleotide sequence ID" value="NZ_JACLQD010000007.1"/>
</dbReference>
<evidence type="ECO:0000313" key="3">
    <source>
        <dbReference type="EMBL" id="MBC2837490.1"/>
    </source>
</evidence>
<dbReference type="AlphaFoldDB" id="A0A842ICD9"/>
<evidence type="ECO:0000313" key="4">
    <source>
        <dbReference type="Proteomes" id="UP000555411"/>
    </source>
</evidence>
<evidence type="ECO:0000259" key="2">
    <source>
        <dbReference type="Pfam" id="PF13400"/>
    </source>
</evidence>
<proteinExistence type="predicted"/>
<comment type="caution">
    <text evidence="3">The sequence shown here is derived from an EMBL/GenBank/DDBJ whole genome shotgun (WGS) entry which is preliminary data.</text>
</comment>
<dbReference type="Pfam" id="PF13400">
    <property type="entry name" value="Tad"/>
    <property type="match status" value="1"/>
</dbReference>
<keyword evidence="1" id="KW-0472">Membrane</keyword>
<dbReference type="InterPro" id="IPR028087">
    <property type="entry name" value="Tad_N"/>
</dbReference>
<protein>
    <recommendedName>
        <fullName evidence="2">Putative Flp pilus-assembly TadG-like N-terminal domain-containing protein</fullName>
    </recommendedName>
</protein>
<keyword evidence="4" id="KW-1185">Reference proteome</keyword>
<keyword evidence="1" id="KW-0812">Transmembrane</keyword>
<feature type="domain" description="Putative Flp pilus-assembly TadG-like N-terminal" evidence="2">
    <location>
        <begin position="10"/>
        <end position="56"/>
    </location>
</feature>
<keyword evidence="1" id="KW-1133">Transmembrane helix</keyword>
<evidence type="ECO:0000256" key="1">
    <source>
        <dbReference type="SAM" id="Phobius"/>
    </source>
</evidence>
<organism evidence="3 4">
    <name type="scientific">Paragemmobacter straminiformis</name>
    <dbReference type="NCBI Taxonomy" id="2045119"/>
    <lineage>
        <taxon>Bacteria</taxon>
        <taxon>Pseudomonadati</taxon>
        <taxon>Pseudomonadota</taxon>
        <taxon>Alphaproteobacteria</taxon>
        <taxon>Rhodobacterales</taxon>
        <taxon>Paracoccaceae</taxon>
        <taxon>Paragemmobacter</taxon>
    </lineage>
</organism>
<gene>
    <name evidence="3" type="ORF">H7F16_18375</name>
</gene>
<name>A0A842ICD9_9RHOB</name>
<dbReference type="Proteomes" id="UP000555411">
    <property type="component" value="Unassembled WGS sequence"/>
</dbReference>
<feature type="transmembrane region" description="Helical" evidence="1">
    <location>
        <begin position="12"/>
        <end position="31"/>
    </location>
</feature>
<accession>A0A842ICD9</accession>
<sequence>MRNFLRSERGYVLILTLIFMPVFIGIGLLVIDIGRGNNAQQDHQAAADALALAGAKELDGQTDSIDRAKAAMALVSNTVSFLNVNPATSTQTLTYTVGSTAPFNVIFLRNIPDSDDTPIDLAYAQANVANDGTEAQYVYVFSRSSSLRSFFFNPLTRTTEDVPVGAVAVATLSRSTCDLAPIFMCNPFVGDGAQSSKEKLLSAFLSGSLHGRMVKLVASPAASKPGPGNIGYLRTSGKRGAAQLAAALAGEPYPECVNLSPTVTTQTGTVTSAGVGFNTRFDIHANNFGGIFGANGDFPPANNVRKGWIKNGASGCVTNPAAFDYLKAPVFSDNRDPATDLGGGYSDVMRQGPWNFSQSITVDVRTSPTKVDTITYPPYWQTMYPIATYPNIGFATPLSVANQNMLAAMTSRPGAEPSRYDVYRYEQTHDVNGNVVTNLADALVNERSPGGSPNPPGEKGLPQCYSGTAPTGGIDRRTMFVAVVDCATNDTRGSATVPVDLLAKIFLVNPLETSGNNPGSQSIDFEFVDVTEGSNGGLEEFLRQDAVLVR</sequence>
<dbReference type="EMBL" id="JACLQD010000007">
    <property type="protein sequence ID" value="MBC2837490.1"/>
    <property type="molecule type" value="Genomic_DNA"/>
</dbReference>
<reference evidence="3 4" key="1">
    <citation type="journal article" date="2017" name="Int. J. Syst. Evol. Microbiol.">
        <title>Gemmobacter straminiformis sp. nov., isolated from an artificial fountain.</title>
        <authorList>
            <person name="Kang J.Y."/>
            <person name="Kim M.J."/>
            <person name="Chun J."/>
            <person name="Son K.P."/>
            <person name="Jahng K.Y."/>
        </authorList>
    </citation>
    <scope>NUCLEOTIDE SEQUENCE [LARGE SCALE GENOMIC DNA]</scope>
    <source>
        <strain evidence="3 4">CAM-8</strain>
    </source>
</reference>